<evidence type="ECO:0000259" key="2">
    <source>
        <dbReference type="Pfam" id="PF08028"/>
    </source>
</evidence>
<dbReference type="InterPro" id="IPR036250">
    <property type="entry name" value="AcylCo_DH-like_C"/>
</dbReference>
<dbReference type="Gene3D" id="1.20.140.10">
    <property type="entry name" value="Butyryl-CoA Dehydrogenase, subunit A, domain 3"/>
    <property type="match status" value="1"/>
</dbReference>
<reference evidence="3" key="2">
    <citation type="submission" date="2022-09" db="EMBL/GenBank/DDBJ databases">
        <title>Biosynthetic gene clusters of Dactylosporangioum fulvum.</title>
        <authorList>
            <person name="Caradec T."/>
        </authorList>
    </citation>
    <scope>NUCLEOTIDE SEQUENCE</scope>
    <source>
        <strain evidence="3">NRRL B-16292</strain>
    </source>
</reference>
<dbReference type="EMBL" id="CP073720">
    <property type="protein sequence ID" value="UWP86828.1"/>
    <property type="molecule type" value="Genomic_DNA"/>
</dbReference>
<keyword evidence="1" id="KW-0560">Oxidoreductase</keyword>
<dbReference type="SUPFAM" id="SSF56645">
    <property type="entry name" value="Acyl-CoA dehydrogenase NM domain-like"/>
    <property type="match status" value="1"/>
</dbReference>
<protein>
    <submittedName>
        <fullName evidence="3">Acyl-CoA dehydrogenase family protein</fullName>
    </submittedName>
</protein>
<organism evidence="3 4">
    <name type="scientific">Dactylosporangium fulvum</name>
    <dbReference type="NCBI Taxonomy" id="53359"/>
    <lineage>
        <taxon>Bacteria</taxon>
        <taxon>Bacillati</taxon>
        <taxon>Actinomycetota</taxon>
        <taxon>Actinomycetes</taxon>
        <taxon>Micromonosporales</taxon>
        <taxon>Micromonosporaceae</taxon>
        <taxon>Dactylosporangium</taxon>
    </lineage>
</organism>
<keyword evidence="4" id="KW-1185">Reference proteome</keyword>
<sequence length="298" mass="31120">MSAEPTILDPAQLTAGGEEAVQHVRVLARSDAGLAARVAAHHSARLLAGRLDGGDGGVAGWYAHAGTVAATPVPGGRRLLGDAPVSAGGADAHRVVLAAGGRVQAVVDVEDPGVTVVPGDPGFGLRSAPPGRISLRDVTAPIPAAVPVPTAWRLFDETLQVAVAVGIIEGFLTAARDFVVDHARPWHESGAERAARDPHTIGTFGDAHARSRALALLFGDAADGFRRRPVTLARWYAHRHVGPIITAVIGVVGASGTSERYGLDRYWRDARTHALRHPPHWTLSDAIRTDATGARHDG</sequence>
<name>A0ABY5W9S8_9ACTN</name>
<gene>
    <name evidence="3" type="ORF">Dfulv_22330</name>
</gene>
<accession>A0ABY5W9S8</accession>
<reference evidence="3" key="1">
    <citation type="submission" date="2021-04" db="EMBL/GenBank/DDBJ databases">
        <authorList>
            <person name="Hartkoorn R.C."/>
            <person name="Beaudoing E."/>
            <person name="Hot D."/>
        </authorList>
    </citation>
    <scope>NUCLEOTIDE SEQUENCE</scope>
    <source>
        <strain evidence="3">NRRL B-16292</strain>
    </source>
</reference>
<dbReference type="InterPro" id="IPR009100">
    <property type="entry name" value="AcylCoA_DH/oxidase_NM_dom_sf"/>
</dbReference>
<dbReference type="RefSeq" id="WP_259866397.1">
    <property type="nucleotide sequence ID" value="NZ_BAAAST010000004.1"/>
</dbReference>
<evidence type="ECO:0000313" key="4">
    <source>
        <dbReference type="Proteomes" id="UP001059617"/>
    </source>
</evidence>
<dbReference type="SUPFAM" id="SSF47203">
    <property type="entry name" value="Acyl-CoA dehydrogenase C-terminal domain-like"/>
    <property type="match status" value="1"/>
</dbReference>
<dbReference type="Proteomes" id="UP001059617">
    <property type="component" value="Chromosome"/>
</dbReference>
<dbReference type="Pfam" id="PF08028">
    <property type="entry name" value="Acyl-CoA_dh_2"/>
    <property type="match status" value="1"/>
</dbReference>
<dbReference type="InterPro" id="IPR013107">
    <property type="entry name" value="Acyl-CoA_DH_C"/>
</dbReference>
<feature type="domain" description="Acyl-CoA dehydrogenase C-terminal" evidence="2">
    <location>
        <begin position="160"/>
        <end position="274"/>
    </location>
</feature>
<evidence type="ECO:0000313" key="3">
    <source>
        <dbReference type="EMBL" id="UWP86828.1"/>
    </source>
</evidence>
<evidence type="ECO:0000256" key="1">
    <source>
        <dbReference type="ARBA" id="ARBA00023002"/>
    </source>
</evidence>
<proteinExistence type="predicted"/>